<evidence type="ECO:0000313" key="1">
    <source>
        <dbReference type="EMBL" id="GAG70257.1"/>
    </source>
</evidence>
<reference evidence="1" key="1">
    <citation type="journal article" date="2014" name="Front. Microbiol.">
        <title>High frequency of phylogenetically diverse reductive dehalogenase-homologous genes in deep subseafloor sedimentary metagenomes.</title>
        <authorList>
            <person name="Kawai M."/>
            <person name="Futagami T."/>
            <person name="Toyoda A."/>
            <person name="Takaki Y."/>
            <person name="Nishi S."/>
            <person name="Hori S."/>
            <person name="Arai W."/>
            <person name="Tsubouchi T."/>
            <person name="Morono Y."/>
            <person name="Uchiyama I."/>
            <person name="Ito T."/>
            <person name="Fujiyama A."/>
            <person name="Inagaki F."/>
            <person name="Takami H."/>
        </authorList>
    </citation>
    <scope>NUCLEOTIDE SEQUENCE</scope>
    <source>
        <strain evidence="1">Expedition CK06-06</strain>
    </source>
</reference>
<dbReference type="EMBL" id="BART01006818">
    <property type="protein sequence ID" value="GAG70257.1"/>
    <property type="molecule type" value="Genomic_DNA"/>
</dbReference>
<accession>X1AL61</accession>
<name>X1AL61_9ZZZZ</name>
<comment type="caution">
    <text evidence="1">The sequence shown here is derived from an EMBL/GenBank/DDBJ whole genome shotgun (WGS) entry which is preliminary data.</text>
</comment>
<dbReference type="AlphaFoldDB" id="X1AL61"/>
<gene>
    <name evidence="1" type="ORF">S01H4_15560</name>
</gene>
<sequence>MDAKQKVMSLLGTAVLDMKTSAKVVAYTVPAGKTAMIMAYVIHSPTASLAGGTDYDLGSGANADTWLQAVNLAAMTATDDYIVITDTTKYTIEAAAAEIGLKPITGSTLAANATVEIWGREI</sequence>
<protein>
    <submittedName>
        <fullName evidence="1">Uncharacterized protein</fullName>
    </submittedName>
</protein>
<organism evidence="1">
    <name type="scientific">marine sediment metagenome</name>
    <dbReference type="NCBI Taxonomy" id="412755"/>
    <lineage>
        <taxon>unclassified sequences</taxon>
        <taxon>metagenomes</taxon>
        <taxon>ecological metagenomes</taxon>
    </lineage>
</organism>
<proteinExistence type="predicted"/>